<dbReference type="RefSeq" id="WP_126922398.1">
    <property type="nucleotide sequence ID" value="NZ_ML133691.1"/>
</dbReference>
<organism evidence="1 2">
    <name type="scientific">Rhizobium vallis</name>
    <dbReference type="NCBI Taxonomy" id="634290"/>
    <lineage>
        <taxon>Bacteria</taxon>
        <taxon>Pseudomonadati</taxon>
        <taxon>Pseudomonadota</taxon>
        <taxon>Alphaproteobacteria</taxon>
        <taxon>Hyphomicrobiales</taxon>
        <taxon>Rhizobiaceae</taxon>
        <taxon>Rhizobium/Agrobacterium group</taxon>
        <taxon>Rhizobium</taxon>
    </lineage>
</organism>
<dbReference type="AlphaFoldDB" id="A0A3S0TAN9"/>
<comment type="caution">
    <text evidence="1">The sequence shown here is derived from an EMBL/GenBank/DDBJ whole genome shotgun (WGS) entry which is preliminary data.</text>
</comment>
<dbReference type="EMBL" id="RJTH01000006">
    <property type="protein sequence ID" value="RUM23927.1"/>
    <property type="molecule type" value="Genomic_DNA"/>
</dbReference>
<gene>
    <name evidence="1" type="ORF">EFQ99_18275</name>
</gene>
<protein>
    <submittedName>
        <fullName evidence="1">Uncharacterized protein</fullName>
    </submittedName>
</protein>
<evidence type="ECO:0000313" key="1">
    <source>
        <dbReference type="EMBL" id="RUM23927.1"/>
    </source>
</evidence>
<dbReference type="Proteomes" id="UP000278823">
    <property type="component" value="Unassembled WGS sequence"/>
</dbReference>
<sequence length="86" mass="9814">MTMALRAINCRLRPSARSRKQDPCRDSEIAERLIALDELQSWRTQAQAESKELTARVGKVADGRRHKEVQSTLNQQMAICGRYARS</sequence>
<reference evidence="2" key="1">
    <citation type="submission" date="2018-11" db="EMBL/GenBank/DDBJ databases">
        <title>Rhizobium chutanense sp. nov., isolated from root nodules of Phaseolus vulgaris in China.</title>
        <authorList>
            <person name="Huo Y."/>
        </authorList>
    </citation>
    <scope>NUCLEOTIDE SEQUENCE [LARGE SCALE GENOMIC DNA]</scope>
    <source>
        <strain evidence="2">CCBAU 65647</strain>
    </source>
</reference>
<accession>A0A3S0TAN9</accession>
<name>A0A3S0TAN9_9HYPH</name>
<evidence type="ECO:0000313" key="2">
    <source>
        <dbReference type="Proteomes" id="UP000278823"/>
    </source>
</evidence>
<proteinExistence type="predicted"/>
<keyword evidence="2" id="KW-1185">Reference proteome</keyword>